<comment type="caution">
    <text evidence="2">The sequence shown here is derived from an EMBL/GenBank/DDBJ whole genome shotgun (WGS) entry which is preliminary data.</text>
</comment>
<dbReference type="EMBL" id="JAATJB010000004">
    <property type="protein sequence ID" value="NJB97506.1"/>
    <property type="molecule type" value="Genomic_DNA"/>
</dbReference>
<feature type="domain" description="Antitoxin Xre/MbcA/ParS-like toxin-binding" evidence="1">
    <location>
        <begin position="45"/>
        <end position="89"/>
    </location>
</feature>
<evidence type="ECO:0000313" key="2">
    <source>
        <dbReference type="EMBL" id="NJB97506.1"/>
    </source>
</evidence>
<dbReference type="InterPro" id="IPR024467">
    <property type="entry name" value="Xre/MbcA/ParS-like_toxin-bd"/>
</dbReference>
<protein>
    <submittedName>
        <fullName evidence="2">Uncharacterized protein (DUF2384 family)</fullName>
    </submittedName>
</protein>
<dbReference type="Proteomes" id="UP000531251">
    <property type="component" value="Unassembled WGS sequence"/>
</dbReference>
<gene>
    <name evidence="2" type="ORF">GGR89_001818</name>
</gene>
<dbReference type="RefSeq" id="WP_125977134.1">
    <property type="nucleotide sequence ID" value="NZ_BAAADY010000010.1"/>
</dbReference>
<sequence length="98" mass="10437">MGAITKVAVGATSDELDRKRFRGTTKTKLAPEVIARQSRVALLAFQALPDRETARLFLNSEDEALGGRPIDVASASEAGAERVAAMLRARMAPAAKID</sequence>
<keyword evidence="3" id="KW-1185">Reference proteome</keyword>
<proteinExistence type="predicted"/>
<evidence type="ECO:0000259" key="1">
    <source>
        <dbReference type="Pfam" id="PF09722"/>
    </source>
</evidence>
<dbReference type="AlphaFoldDB" id="A0A7X5Y134"/>
<reference evidence="2 3" key="1">
    <citation type="submission" date="2020-03" db="EMBL/GenBank/DDBJ databases">
        <title>Genomic Encyclopedia of Type Strains, Phase IV (KMG-IV): sequencing the most valuable type-strain genomes for metagenomic binning, comparative biology and taxonomic classification.</title>
        <authorList>
            <person name="Goeker M."/>
        </authorList>
    </citation>
    <scope>NUCLEOTIDE SEQUENCE [LARGE SCALE GENOMIC DNA]</scope>
    <source>
        <strain evidence="2 3">DSM 7225</strain>
    </source>
</reference>
<organism evidence="2 3">
    <name type="scientific">Sphingomonas trueperi</name>
    <dbReference type="NCBI Taxonomy" id="53317"/>
    <lineage>
        <taxon>Bacteria</taxon>
        <taxon>Pseudomonadati</taxon>
        <taxon>Pseudomonadota</taxon>
        <taxon>Alphaproteobacteria</taxon>
        <taxon>Sphingomonadales</taxon>
        <taxon>Sphingomonadaceae</taxon>
        <taxon>Sphingomonas</taxon>
    </lineage>
</organism>
<name>A0A7X5Y134_9SPHN</name>
<dbReference type="Pfam" id="PF09722">
    <property type="entry name" value="Xre_MbcA_ParS_C"/>
    <property type="match status" value="1"/>
</dbReference>
<accession>A0A7X5Y134</accession>
<evidence type="ECO:0000313" key="3">
    <source>
        <dbReference type="Proteomes" id="UP000531251"/>
    </source>
</evidence>